<evidence type="ECO:0000313" key="2">
    <source>
        <dbReference type="EMBL" id="ARF09229.1"/>
    </source>
</evidence>
<feature type="region of interest" description="Disordered" evidence="1">
    <location>
        <begin position="116"/>
        <end position="148"/>
    </location>
</feature>
<dbReference type="Gene3D" id="1.20.1270.220">
    <property type="match status" value="1"/>
</dbReference>
<protein>
    <submittedName>
        <fullName evidence="2">Uncharacterized protein</fullName>
    </submittedName>
</protein>
<gene>
    <name evidence="2" type="ORF">Catovirus_2_178</name>
</gene>
<dbReference type="EMBL" id="KY684084">
    <property type="protein sequence ID" value="ARF09229.1"/>
    <property type="molecule type" value="Genomic_DNA"/>
</dbReference>
<dbReference type="InterPro" id="IPR038336">
    <property type="entry name" value="NET_sf"/>
</dbReference>
<feature type="region of interest" description="Disordered" evidence="1">
    <location>
        <begin position="82"/>
        <end position="104"/>
    </location>
</feature>
<name>A0A1V0SC00_9VIRU</name>
<feature type="compositionally biased region" description="Polar residues" evidence="1">
    <location>
        <begin position="124"/>
        <end position="135"/>
    </location>
</feature>
<reference evidence="2" key="1">
    <citation type="journal article" date="2017" name="Science">
        <title>Giant viruses with an expanded complement of translation system components.</title>
        <authorList>
            <person name="Schulz F."/>
            <person name="Yutin N."/>
            <person name="Ivanova N.N."/>
            <person name="Ortega D.R."/>
            <person name="Lee T.K."/>
            <person name="Vierheilig J."/>
            <person name="Daims H."/>
            <person name="Horn M."/>
            <person name="Wagner M."/>
            <person name="Jensen G.J."/>
            <person name="Kyrpides N.C."/>
            <person name="Koonin E.V."/>
            <person name="Woyke T."/>
        </authorList>
    </citation>
    <scope>NUCLEOTIDE SEQUENCE</scope>
    <source>
        <strain evidence="2">CTV1</strain>
    </source>
</reference>
<evidence type="ECO:0000256" key="1">
    <source>
        <dbReference type="SAM" id="MobiDB-lite"/>
    </source>
</evidence>
<sequence>MTNAFSFEELEKLADKINKIRKKKYLEEIRDIIINNNPNIKITENSNGLFFHFHNLTDDTYSKINSFLKKINRAKRSLETSDILSSEHMPYSNEENPFAADSKLKYSNKEKNLIKRKNYDNELNGENGNPVDSQDNSNIFIKKSKNKN</sequence>
<proteinExistence type="predicted"/>
<organism evidence="2">
    <name type="scientific">Catovirus CTV1</name>
    <dbReference type="NCBI Taxonomy" id="1977631"/>
    <lineage>
        <taxon>Viruses</taxon>
        <taxon>Varidnaviria</taxon>
        <taxon>Bamfordvirae</taxon>
        <taxon>Nucleocytoviricota</taxon>
        <taxon>Megaviricetes</taxon>
        <taxon>Imitervirales</taxon>
        <taxon>Mimiviridae</taxon>
        <taxon>Klosneuvirinae</taxon>
        <taxon>Catovirus</taxon>
    </lineage>
</organism>
<accession>A0A1V0SC00</accession>